<reference evidence="3" key="2">
    <citation type="submission" date="2013-12" db="EMBL/GenBank/DDBJ databases">
        <authorList>
            <person name="Yu Y."/>
            <person name="Lee S."/>
            <person name="de Baynast K."/>
            <person name="Wissotski M."/>
            <person name="Liu L."/>
            <person name="Talag J."/>
            <person name="Goicoechea J."/>
            <person name="Angelova A."/>
            <person name="Jetty R."/>
            <person name="Kudrna D."/>
            <person name="Golser W."/>
            <person name="Rivera L."/>
            <person name="Zhang J."/>
            <person name="Wing R."/>
        </authorList>
    </citation>
    <scope>NUCLEOTIDE SEQUENCE</scope>
</reference>
<protein>
    <submittedName>
        <fullName evidence="2">Uncharacterized protein</fullName>
    </submittedName>
</protein>
<proteinExistence type="predicted"/>
<feature type="compositionally biased region" description="Pro residues" evidence="1">
    <location>
        <begin position="42"/>
        <end position="58"/>
    </location>
</feature>
<organism evidence="2 3">
    <name type="scientific">Leersia perrieri</name>
    <dbReference type="NCBI Taxonomy" id="77586"/>
    <lineage>
        <taxon>Eukaryota</taxon>
        <taxon>Viridiplantae</taxon>
        <taxon>Streptophyta</taxon>
        <taxon>Embryophyta</taxon>
        <taxon>Tracheophyta</taxon>
        <taxon>Spermatophyta</taxon>
        <taxon>Magnoliopsida</taxon>
        <taxon>Liliopsida</taxon>
        <taxon>Poales</taxon>
        <taxon>Poaceae</taxon>
        <taxon>BOP clade</taxon>
        <taxon>Oryzoideae</taxon>
        <taxon>Oryzeae</taxon>
        <taxon>Oryzinae</taxon>
        <taxon>Leersia</taxon>
    </lineage>
</organism>
<dbReference type="Gramene" id="LPERR01G32820.1">
    <property type="protein sequence ID" value="LPERR01G32820.1"/>
    <property type="gene ID" value="LPERR01G32820"/>
</dbReference>
<sequence length="100" mass="10524">MGGPAPLPAASGLPSDDTHELGGDAVEEDDDDSLRGDVFAPLTPPPPGRTVADGPPPPPRALDRLISLRHSSLELLPLFLLILDHCTQLYATTLATQSHK</sequence>
<evidence type="ECO:0000313" key="3">
    <source>
        <dbReference type="Proteomes" id="UP000032180"/>
    </source>
</evidence>
<accession>A0A0D9V843</accession>
<name>A0A0D9V843_9ORYZ</name>
<reference evidence="2" key="3">
    <citation type="submission" date="2015-04" db="UniProtKB">
        <authorList>
            <consortium name="EnsemblPlants"/>
        </authorList>
    </citation>
    <scope>IDENTIFICATION</scope>
</reference>
<dbReference type="EnsemblPlants" id="LPERR01G32820.1">
    <property type="protein sequence ID" value="LPERR01G32820.1"/>
    <property type="gene ID" value="LPERR01G32820"/>
</dbReference>
<feature type="region of interest" description="Disordered" evidence="1">
    <location>
        <begin position="1"/>
        <end position="58"/>
    </location>
</feature>
<dbReference type="HOGENOM" id="CLU_2310087_0_0_1"/>
<dbReference type="Proteomes" id="UP000032180">
    <property type="component" value="Chromosome 1"/>
</dbReference>
<evidence type="ECO:0000256" key="1">
    <source>
        <dbReference type="SAM" id="MobiDB-lite"/>
    </source>
</evidence>
<evidence type="ECO:0000313" key="2">
    <source>
        <dbReference type="EnsemblPlants" id="LPERR01G32820.1"/>
    </source>
</evidence>
<reference evidence="2 3" key="1">
    <citation type="submission" date="2012-08" db="EMBL/GenBank/DDBJ databases">
        <title>Oryza genome evolution.</title>
        <authorList>
            <person name="Wing R.A."/>
        </authorList>
    </citation>
    <scope>NUCLEOTIDE SEQUENCE</scope>
</reference>
<dbReference type="AlphaFoldDB" id="A0A0D9V843"/>
<keyword evidence="3" id="KW-1185">Reference proteome</keyword>
<dbReference type="eggNOG" id="ENOG502R5UZ">
    <property type="taxonomic scope" value="Eukaryota"/>
</dbReference>